<dbReference type="OrthoDB" id="9955619at2"/>
<dbReference type="RefSeq" id="WP_073133512.1">
    <property type="nucleotide sequence ID" value="NZ_FQZF01000008.1"/>
</dbReference>
<feature type="signal peptide" evidence="1">
    <location>
        <begin position="1"/>
        <end position="20"/>
    </location>
</feature>
<accession>A0A1M6G919</accession>
<dbReference type="STRING" id="198092.SAMN02745194_01656"/>
<protein>
    <submittedName>
        <fullName evidence="2">Uncharacterized protein</fullName>
    </submittedName>
</protein>
<sequence length="148" mass="15335">MRRRLLPALLLAALPALAQATPEALALARDYVARHRGTLPDLRGLVLGAAGDGSGTEAAELRATIDAELTTAEPAYREALAAALAEGLSPEALRGALADGSIRAAIQASPNAARLIGTLNRLTFEAVTGMAERALQRGCKPGEACDRR</sequence>
<evidence type="ECO:0000256" key="1">
    <source>
        <dbReference type="SAM" id="SignalP"/>
    </source>
</evidence>
<feature type="chain" id="PRO_5011979889" evidence="1">
    <location>
        <begin position="21"/>
        <end position="148"/>
    </location>
</feature>
<keyword evidence="3" id="KW-1185">Reference proteome</keyword>
<dbReference type="AlphaFoldDB" id="A0A1M6G919"/>
<name>A0A1M6G919_9PROT</name>
<dbReference type="EMBL" id="FQZF01000008">
    <property type="protein sequence ID" value="SHJ06384.1"/>
    <property type="molecule type" value="Genomic_DNA"/>
</dbReference>
<gene>
    <name evidence="2" type="ORF">SAMN02745194_01656</name>
</gene>
<evidence type="ECO:0000313" key="3">
    <source>
        <dbReference type="Proteomes" id="UP000184387"/>
    </source>
</evidence>
<evidence type="ECO:0000313" key="2">
    <source>
        <dbReference type="EMBL" id="SHJ06384.1"/>
    </source>
</evidence>
<dbReference type="Proteomes" id="UP000184387">
    <property type="component" value="Unassembled WGS sequence"/>
</dbReference>
<keyword evidence="1" id="KW-0732">Signal</keyword>
<reference evidence="2 3" key="1">
    <citation type="submission" date="2016-11" db="EMBL/GenBank/DDBJ databases">
        <authorList>
            <person name="Jaros S."/>
            <person name="Januszkiewicz K."/>
            <person name="Wedrychowicz H."/>
        </authorList>
    </citation>
    <scope>NUCLEOTIDE SEQUENCE [LARGE SCALE GENOMIC DNA]</scope>
    <source>
        <strain evidence="2 3">DSM 14916</strain>
    </source>
</reference>
<proteinExistence type="predicted"/>
<organism evidence="2 3">
    <name type="scientific">Muricoccus roseus</name>
    <dbReference type="NCBI Taxonomy" id="198092"/>
    <lineage>
        <taxon>Bacteria</taxon>
        <taxon>Pseudomonadati</taxon>
        <taxon>Pseudomonadota</taxon>
        <taxon>Alphaproteobacteria</taxon>
        <taxon>Acetobacterales</taxon>
        <taxon>Roseomonadaceae</taxon>
        <taxon>Muricoccus</taxon>
    </lineage>
</organism>